<evidence type="ECO:0000256" key="9">
    <source>
        <dbReference type="SAM" id="Phobius"/>
    </source>
</evidence>
<feature type="compositionally biased region" description="Polar residues" evidence="8">
    <location>
        <begin position="241"/>
        <end position="268"/>
    </location>
</feature>
<evidence type="ECO:0000256" key="4">
    <source>
        <dbReference type="ARBA" id="ARBA00022989"/>
    </source>
</evidence>
<dbReference type="InterPro" id="IPR008253">
    <property type="entry name" value="Marvel"/>
</dbReference>
<feature type="transmembrane region" description="Helical" evidence="9">
    <location>
        <begin position="21"/>
        <end position="42"/>
    </location>
</feature>
<reference evidence="11 12" key="1">
    <citation type="submission" date="2019-02" db="EMBL/GenBank/DDBJ databases">
        <title>Opniocepnalus argus genome.</title>
        <authorList>
            <person name="Zhou C."/>
            <person name="Xiao S."/>
        </authorList>
    </citation>
    <scope>NUCLEOTIDE SEQUENCE [LARGE SCALE GENOMIC DNA]</scope>
    <source>
        <strain evidence="11">OARG1902GOOAL</strain>
        <tissue evidence="11">Muscle</tissue>
    </source>
</reference>
<feature type="region of interest" description="Disordered" evidence="8">
    <location>
        <begin position="294"/>
        <end position="357"/>
    </location>
</feature>
<evidence type="ECO:0000256" key="1">
    <source>
        <dbReference type="ARBA" id="ARBA00004141"/>
    </source>
</evidence>
<name>A0A6G1PH85_CHAAH</name>
<comment type="subcellular location">
    <subcellularLocation>
        <location evidence="1">Membrane</location>
        <topology evidence="1">Multi-pass membrane protein</topology>
    </subcellularLocation>
</comment>
<gene>
    <name evidence="11" type="ORF">EXN66_Car005241</name>
</gene>
<dbReference type="PROSITE" id="PS51225">
    <property type="entry name" value="MARVEL"/>
    <property type="match status" value="1"/>
</dbReference>
<evidence type="ECO:0000256" key="8">
    <source>
        <dbReference type="SAM" id="MobiDB-lite"/>
    </source>
</evidence>
<evidence type="ECO:0000256" key="7">
    <source>
        <dbReference type="PROSITE-ProRule" id="PRU00581"/>
    </source>
</evidence>
<comment type="similarity">
    <text evidence="2">Belongs to the synaptophysin/synaptobrevin family.</text>
</comment>
<keyword evidence="4 9" id="KW-1133">Transmembrane helix</keyword>
<dbReference type="PANTHER" id="PTHR10306:SF16">
    <property type="entry name" value="SYNAPTOPORIN"/>
    <property type="match status" value="1"/>
</dbReference>
<dbReference type="Proteomes" id="UP000503349">
    <property type="component" value="Chromosome 5"/>
</dbReference>
<keyword evidence="5 7" id="KW-0472">Membrane</keyword>
<evidence type="ECO:0000313" key="11">
    <source>
        <dbReference type="EMBL" id="KAF3689569.1"/>
    </source>
</evidence>
<evidence type="ECO:0000313" key="12">
    <source>
        <dbReference type="Proteomes" id="UP000503349"/>
    </source>
</evidence>
<evidence type="ECO:0000256" key="2">
    <source>
        <dbReference type="ARBA" id="ARBA00006476"/>
    </source>
</evidence>
<organism evidence="11 12">
    <name type="scientific">Channa argus</name>
    <name type="common">Northern snakehead</name>
    <name type="synonym">Ophicephalus argus</name>
    <dbReference type="NCBI Taxonomy" id="215402"/>
    <lineage>
        <taxon>Eukaryota</taxon>
        <taxon>Metazoa</taxon>
        <taxon>Chordata</taxon>
        <taxon>Craniata</taxon>
        <taxon>Vertebrata</taxon>
        <taxon>Euteleostomi</taxon>
        <taxon>Actinopterygii</taxon>
        <taxon>Neopterygii</taxon>
        <taxon>Teleostei</taxon>
        <taxon>Neoteleostei</taxon>
        <taxon>Acanthomorphata</taxon>
        <taxon>Anabantaria</taxon>
        <taxon>Anabantiformes</taxon>
        <taxon>Channoidei</taxon>
        <taxon>Channidae</taxon>
        <taxon>Channa</taxon>
    </lineage>
</organism>
<dbReference type="GO" id="GO:0030672">
    <property type="term" value="C:synaptic vesicle membrane"/>
    <property type="evidence" value="ECO:0007669"/>
    <property type="project" value="TreeGrafter"/>
</dbReference>
<dbReference type="AlphaFoldDB" id="A0A6G1PH85"/>
<feature type="transmembrane region" description="Helical" evidence="9">
    <location>
        <begin position="135"/>
        <end position="153"/>
    </location>
</feature>
<feature type="transmembrane region" description="Helical" evidence="9">
    <location>
        <begin position="101"/>
        <end position="123"/>
    </location>
</feature>
<reference evidence="12" key="2">
    <citation type="submission" date="2019-02" db="EMBL/GenBank/DDBJ databases">
        <title>Opniocepnalus argus Var Kimnra genome.</title>
        <authorList>
            <person name="Zhou C."/>
            <person name="Xiao S."/>
        </authorList>
    </citation>
    <scope>NUCLEOTIDE SEQUENCE [LARGE SCALE GENOMIC DNA]</scope>
</reference>
<dbReference type="PRINTS" id="PR00220">
    <property type="entry name" value="SYNAPTOPHYSN"/>
</dbReference>
<feature type="compositionally biased region" description="Basic and acidic residues" evidence="8">
    <location>
        <begin position="326"/>
        <end position="337"/>
    </location>
</feature>
<feature type="region of interest" description="Disordered" evidence="8">
    <location>
        <begin position="240"/>
        <end position="268"/>
    </location>
</feature>
<feature type="compositionally biased region" description="Polar residues" evidence="8">
    <location>
        <begin position="347"/>
        <end position="356"/>
    </location>
</feature>
<sequence>MDAANQLASGGTFQVLKLPLGFIRVLEWLFAIFAFATCGGYSGQLRVSVDCMEKASSNLSIGIDFAYPFRLQQVSFEAPICEGMRREHVFLIGDYSSSAEFFVTIAVFAFLYSLMATIIYIFFQNKYRENNRGPLIVSTDFVVTVVFSFMWLVSSSAWAKALSDVKLATDPDEVQLLISACKVQTNKCGSVHGPRWSGLNTSVVFGFLNFVLWAGNIWFVFKETGWHKGASRFASGATEKQGGTFTQQPYNQASFDQSGNYNTEGNFGQPSEYSQINVDTDYTPLSCHPAAHHLSPHSCDTGVSPKRGCEEDQAPDMSTKDQVPLHVKEEHHHRTDQLRPSCRQQRDATTSPQTVRRYSHKGLPSQLYRNADQRADIKAEAAGDEYVISPLTREAKIHCGIHAELCERQQESLQGDNIKAMGCI</sequence>
<dbReference type="Pfam" id="PF01284">
    <property type="entry name" value="MARVEL"/>
    <property type="match status" value="1"/>
</dbReference>
<proteinExistence type="inferred from homology"/>
<dbReference type="EMBL" id="CM015716">
    <property type="protein sequence ID" value="KAF3689569.1"/>
    <property type="molecule type" value="Genomic_DNA"/>
</dbReference>
<protein>
    <submittedName>
        <fullName evidence="11">Synaptoporin</fullName>
    </submittedName>
</protein>
<dbReference type="InterPro" id="IPR001285">
    <property type="entry name" value="Synaptophysin/porin"/>
</dbReference>
<evidence type="ECO:0000256" key="5">
    <source>
        <dbReference type="ARBA" id="ARBA00023136"/>
    </source>
</evidence>
<evidence type="ECO:0000259" key="10">
    <source>
        <dbReference type="PROSITE" id="PS51225"/>
    </source>
</evidence>
<evidence type="ECO:0000256" key="6">
    <source>
        <dbReference type="ARBA" id="ARBA00023180"/>
    </source>
</evidence>
<keyword evidence="12" id="KW-1185">Reference proteome</keyword>
<dbReference type="PANTHER" id="PTHR10306">
    <property type="entry name" value="SYNAPTOPHYSIN"/>
    <property type="match status" value="1"/>
</dbReference>
<feature type="transmembrane region" description="Helical" evidence="9">
    <location>
        <begin position="203"/>
        <end position="221"/>
    </location>
</feature>
<keyword evidence="6" id="KW-0325">Glycoprotein</keyword>
<keyword evidence="3 7" id="KW-0812">Transmembrane</keyword>
<evidence type="ECO:0000256" key="3">
    <source>
        <dbReference type="ARBA" id="ARBA00022692"/>
    </source>
</evidence>
<accession>A0A6G1PH85</accession>
<feature type="domain" description="MARVEL" evidence="10">
    <location>
        <begin position="15"/>
        <end position="225"/>
    </location>
</feature>